<feature type="region of interest" description="Disordered" evidence="1">
    <location>
        <begin position="280"/>
        <end position="304"/>
    </location>
</feature>
<name>E1Z5P2_CHLVA</name>
<feature type="region of interest" description="Disordered" evidence="1">
    <location>
        <begin position="313"/>
        <end position="332"/>
    </location>
</feature>
<gene>
    <name evidence="2" type="ORF">CHLNCDRAFT_56892</name>
</gene>
<keyword evidence="3" id="KW-1185">Reference proteome</keyword>
<dbReference type="RefSeq" id="XP_005850892.1">
    <property type="nucleotide sequence ID" value="XM_005850830.1"/>
</dbReference>
<feature type="region of interest" description="Disordered" evidence="1">
    <location>
        <begin position="1"/>
        <end position="25"/>
    </location>
</feature>
<dbReference type="InterPro" id="IPR027267">
    <property type="entry name" value="AH/BAR_dom_sf"/>
</dbReference>
<dbReference type="GeneID" id="17358081"/>
<dbReference type="AlphaFoldDB" id="E1Z5P2"/>
<feature type="region of interest" description="Disordered" evidence="1">
    <location>
        <begin position="643"/>
        <end position="751"/>
    </location>
</feature>
<evidence type="ECO:0000256" key="1">
    <source>
        <dbReference type="SAM" id="MobiDB-lite"/>
    </source>
</evidence>
<dbReference type="EMBL" id="GL433837">
    <property type="protein sequence ID" value="EFN58790.1"/>
    <property type="molecule type" value="Genomic_DNA"/>
</dbReference>
<dbReference type="Gene3D" id="1.20.1270.60">
    <property type="entry name" value="Arfaptin homology (AH) domain/BAR domain"/>
    <property type="match status" value="2"/>
</dbReference>
<dbReference type="eggNOG" id="ENOG502SSAV">
    <property type="taxonomic scope" value="Eukaryota"/>
</dbReference>
<proteinExistence type="predicted"/>
<dbReference type="OrthoDB" id="511530at2759"/>
<feature type="compositionally biased region" description="Polar residues" evidence="1">
    <location>
        <begin position="736"/>
        <end position="751"/>
    </location>
</feature>
<evidence type="ECO:0000313" key="3">
    <source>
        <dbReference type="Proteomes" id="UP000008141"/>
    </source>
</evidence>
<reference evidence="2 3" key="1">
    <citation type="journal article" date="2010" name="Plant Cell">
        <title>The Chlorella variabilis NC64A genome reveals adaptation to photosymbiosis, coevolution with viruses, and cryptic sex.</title>
        <authorList>
            <person name="Blanc G."/>
            <person name="Duncan G."/>
            <person name="Agarkova I."/>
            <person name="Borodovsky M."/>
            <person name="Gurnon J."/>
            <person name="Kuo A."/>
            <person name="Lindquist E."/>
            <person name="Lucas S."/>
            <person name="Pangilinan J."/>
            <person name="Polle J."/>
            <person name="Salamov A."/>
            <person name="Terry A."/>
            <person name="Yamada T."/>
            <person name="Dunigan D.D."/>
            <person name="Grigoriev I.V."/>
            <person name="Claverie J.M."/>
            <person name="Van Etten J.L."/>
        </authorList>
    </citation>
    <scope>NUCLEOTIDE SEQUENCE [LARGE SCALE GENOMIC DNA]</scope>
    <source>
        <strain evidence="2 3">NC64A</strain>
    </source>
</reference>
<evidence type="ECO:0008006" key="4">
    <source>
        <dbReference type="Google" id="ProtNLM"/>
    </source>
</evidence>
<protein>
    <recommendedName>
        <fullName evidence="4">BAR domain-containing protein</fullName>
    </recommendedName>
</protein>
<evidence type="ECO:0000313" key="2">
    <source>
        <dbReference type="EMBL" id="EFN58790.1"/>
    </source>
</evidence>
<dbReference type="Proteomes" id="UP000008141">
    <property type="component" value="Unassembled WGS sequence"/>
</dbReference>
<sequence>MGAGWRRWRERIQQGSPLGGRDFQPTSNARCSTMLEEARQFVVQLEKCERAVRQMAAANAEAVGAIRGVMAAPLPLRFQETAAGSGGASSGPSAIGGDGFSAHAMSRAVQEATHKTEAEVLAPLQRWHDVYTQLAARYGELESQRLEVDSRRRTVAELSHKVDSLRAQLSSRGSDAKQEAALEQSMRRLQHKESKLQGELYSAASDAAVITLVWKSAEKQAVGSSHMAAQSFADLEQLLHRDLATLITDARWLRHYAAAALRLQGNALLGAAEAFGPLPAQSPPARKLAEPPSPPPGITGGLGASAVGGTAPAFAAGQLGEGPPPHTPDAQLAPLARFPVCPHPFTAPDRPATTAAAKMGAGWRRLKERVRESMPGAHDLTSNARNKVMMKTATDFSLQVRKCEKAIRAAHAANAELLSATKTTMTLPLPQTYEDTNGGAGSATSSLNLVGGPTFKADTVSRVTNESGHKLETEVLAPLTRWQEVHLQLAARYKDLENTRLELDSRRRTVTELSTKVSAMRARLGAGGGGAKPEQKLDATIRLLSHKEAKLKVTTQNFDQQEALLARDLAALIADGQYLKHYVAAALRLQGGALLGAADAFGELTSAPAPPAAAPSPVGTPTGALAAAGTGAAGFGMFTQGPPPAVGMAGPPAGPAPEASNPYHSAGSLGSGGPVTGSLAADRPAGYSSGGGSGGGSLGSTKRFSEPEAGDKAAAPLGKGAEGGVPAARYPVTEQPAPSDNPYSVRNYSYA</sequence>
<organism evidence="3">
    <name type="scientific">Chlorella variabilis</name>
    <name type="common">Green alga</name>
    <dbReference type="NCBI Taxonomy" id="554065"/>
    <lineage>
        <taxon>Eukaryota</taxon>
        <taxon>Viridiplantae</taxon>
        <taxon>Chlorophyta</taxon>
        <taxon>core chlorophytes</taxon>
        <taxon>Trebouxiophyceae</taxon>
        <taxon>Chlorellales</taxon>
        <taxon>Chlorellaceae</taxon>
        <taxon>Chlorella clade</taxon>
        <taxon>Chlorella</taxon>
    </lineage>
</organism>
<feature type="compositionally biased region" description="Gly residues" evidence="1">
    <location>
        <begin position="688"/>
        <end position="698"/>
    </location>
</feature>
<accession>E1Z5P2</accession>
<dbReference type="InParanoid" id="E1Z5P2"/>
<dbReference type="KEGG" id="cvr:CHLNCDRAFT_56892"/>